<dbReference type="Proteomes" id="UP000335496">
    <property type="component" value="Unassembled WGS sequence"/>
</dbReference>
<gene>
    <name evidence="2" type="ORF">EAJ03_02790</name>
    <name evidence="1" type="ORF">F2Z23_02780</name>
</gene>
<protein>
    <recommendedName>
        <fullName evidence="5">Phage major capsid protein E</fullName>
    </recommendedName>
</protein>
<dbReference type="Proteomes" id="UP000291917">
    <property type="component" value="Unassembled WGS sequence"/>
</dbReference>
<evidence type="ECO:0008006" key="5">
    <source>
        <dbReference type="Google" id="ProtNLM"/>
    </source>
</evidence>
<evidence type="ECO:0000313" key="4">
    <source>
        <dbReference type="Proteomes" id="UP000335496"/>
    </source>
</evidence>
<dbReference type="AlphaFoldDB" id="A0A4Q5H7I4"/>
<dbReference type="InterPro" id="IPR053738">
    <property type="entry name" value="Lambda_capsid_assembly"/>
</dbReference>
<reference evidence="1 4" key="1">
    <citation type="journal article" date="2019" name="Nat. Med.">
        <title>A library of human gut bacterial isolates paired with longitudinal multiomics data enables mechanistic microbiome research.</title>
        <authorList>
            <person name="Poyet M."/>
            <person name="Groussin M."/>
            <person name="Gibbons S.M."/>
            <person name="Avila-Pacheco J."/>
            <person name="Jiang X."/>
            <person name="Kearney S.M."/>
            <person name="Perrotta A.R."/>
            <person name="Berdy B."/>
            <person name="Zhao S."/>
            <person name="Lieberman T.D."/>
            <person name="Swanson P.K."/>
            <person name="Smith M."/>
            <person name="Roesemann S."/>
            <person name="Alexander J.E."/>
            <person name="Rich S.A."/>
            <person name="Livny J."/>
            <person name="Vlamakis H."/>
            <person name="Clish C."/>
            <person name="Bullock K."/>
            <person name="Deik A."/>
            <person name="Scott J."/>
            <person name="Pierce K.A."/>
            <person name="Xavier R.J."/>
            <person name="Alm E.J."/>
        </authorList>
    </citation>
    <scope>NUCLEOTIDE SEQUENCE [LARGE SCALE GENOMIC DNA]</scope>
    <source>
        <strain evidence="1 4">BIOML-A1</strain>
    </source>
</reference>
<organism evidence="2 3">
    <name type="scientific">Bacteroides eggerthii</name>
    <dbReference type="NCBI Taxonomy" id="28111"/>
    <lineage>
        <taxon>Bacteria</taxon>
        <taxon>Pseudomonadati</taxon>
        <taxon>Bacteroidota</taxon>
        <taxon>Bacteroidia</taxon>
        <taxon>Bacteroidales</taxon>
        <taxon>Bacteroidaceae</taxon>
        <taxon>Bacteroides</taxon>
    </lineage>
</organism>
<accession>A0A4Q5H7I4</accession>
<keyword evidence="4" id="KW-1185">Reference proteome</keyword>
<name>A0A4Q5H7I4_9BACE</name>
<evidence type="ECO:0000313" key="2">
    <source>
        <dbReference type="EMBL" id="RYT77489.1"/>
    </source>
</evidence>
<evidence type="ECO:0000313" key="3">
    <source>
        <dbReference type="Proteomes" id="UP000291917"/>
    </source>
</evidence>
<dbReference type="Gene3D" id="3.90.1690.10">
    <property type="entry name" value="phage-related protein like domain"/>
    <property type="match status" value="1"/>
</dbReference>
<sequence length="375" mass="41581">MCITMGQMNAPLFDIDQPGLELEVNSYVPGLGLAWPQLFPLKYTPKFDLKGIEGDEGIPVSADRVAFNTKAPKKTRKKVGSWSGTLGKIEISREKDEIQINEYNDLQAIAAVSDDPSTAQHLVDMTYDDVKFCGDGMDYRVEIDAMRIGSRGKQVLTAKIDGDMAEQDEINFNVPEENFIGAAVKWDNLETADGLADIMRGQKIVSKKGGRKPQYAIMEQSAFDLLCAQKKTIKRVAGVVMKAVGLESIDDVDIDTINRYMRKKKAPQILVIDTYATIEQKDGNRETIKPWNENVCTLSAEARLGYTYFKPVPLVKGTGALQTHGSYYKMTVYSDVNPMLEVTMSEAYVQPALTGRKSLVFINTMATTWNDGDAA</sequence>
<dbReference type="EMBL" id="RCXL01000003">
    <property type="protein sequence ID" value="RYT77489.1"/>
    <property type="molecule type" value="Genomic_DNA"/>
</dbReference>
<comment type="caution">
    <text evidence="2">The sequence shown here is derived from an EMBL/GenBank/DDBJ whole genome shotgun (WGS) entry which is preliminary data.</text>
</comment>
<proteinExistence type="predicted"/>
<evidence type="ECO:0000313" key="1">
    <source>
        <dbReference type="EMBL" id="KAA5276232.1"/>
    </source>
</evidence>
<reference evidence="2 3" key="2">
    <citation type="journal article" date="2019" name="Science, e1252229">
        <title>Invertible promoters mediate bacterial phase variation, antibiotic resistance, and host adaptation in the gut.</title>
        <authorList>
            <person name="Jiang X."/>
            <person name="Hall A.B."/>
            <person name="Arthur T.D."/>
            <person name="Plichta D.R."/>
            <person name="Covington C.T."/>
            <person name="Poyet M."/>
            <person name="Crothers J."/>
            <person name="Moses P.L."/>
            <person name="Tolonen A.C."/>
            <person name="Vlamakis H."/>
            <person name="Alm E.J."/>
            <person name="Xavier R.J."/>
        </authorList>
    </citation>
    <scope>NUCLEOTIDE SEQUENCE [LARGE SCALE GENOMIC DNA]</scope>
    <source>
        <strain evidence="3">bj_0095</strain>
        <strain evidence="2">Bj_0095</strain>
    </source>
</reference>
<dbReference type="EMBL" id="VVZX01000003">
    <property type="protein sequence ID" value="KAA5276232.1"/>
    <property type="molecule type" value="Genomic_DNA"/>
</dbReference>